<dbReference type="FunFam" id="3.40.50.300:FF:000667">
    <property type="entry name" value="Dynein axonemal heavy chain 11"/>
    <property type="match status" value="1"/>
</dbReference>
<dbReference type="InterPro" id="IPR041466">
    <property type="entry name" value="Dynein_AAA5_ext"/>
</dbReference>
<dbReference type="Pfam" id="PF05649">
    <property type="entry name" value="Peptidase_M13_N"/>
    <property type="match status" value="1"/>
</dbReference>
<feature type="domain" description="AAA+ ATPase" evidence="23">
    <location>
        <begin position="3095"/>
        <end position="3339"/>
    </location>
</feature>
<dbReference type="InterPro" id="IPR035699">
    <property type="entry name" value="AAA_6"/>
</dbReference>
<dbReference type="FunFam" id="3.40.50.300:FF:000219">
    <property type="entry name" value="Dynein axonemal heavy chain 17"/>
    <property type="match status" value="1"/>
</dbReference>
<dbReference type="Gene3D" id="3.40.50.300">
    <property type="entry name" value="P-loop containing nucleotide triphosphate hydrolases"/>
    <property type="match status" value="6"/>
</dbReference>
<dbReference type="GO" id="GO:0046872">
    <property type="term" value="F:metal ion binding"/>
    <property type="evidence" value="ECO:0007669"/>
    <property type="project" value="UniProtKB-KW"/>
</dbReference>
<dbReference type="FunFam" id="1.20.1270.280:FF:000003">
    <property type="entry name" value="Dynein axonemal heavy chain 17"/>
    <property type="match status" value="1"/>
</dbReference>
<dbReference type="Gene3D" id="3.10.490.20">
    <property type="match status" value="1"/>
</dbReference>
<dbReference type="InterPro" id="IPR004273">
    <property type="entry name" value="Dynein_heavy_D6_P-loop"/>
</dbReference>
<comment type="similarity">
    <text evidence="4">Belongs to the peptidase M13 family.</text>
</comment>
<dbReference type="GO" id="GO:0005886">
    <property type="term" value="C:plasma membrane"/>
    <property type="evidence" value="ECO:0007669"/>
    <property type="project" value="UniProtKB-SubCell"/>
</dbReference>
<comment type="similarity">
    <text evidence="5">Belongs to the dynein heavy chain family.</text>
</comment>
<evidence type="ECO:0000256" key="6">
    <source>
        <dbReference type="ARBA" id="ARBA00022490"/>
    </source>
</evidence>
<dbReference type="InterPro" id="IPR042089">
    <property type="entry name" value="Peptidase_M13_dom_2"/>
</dbReference>
<dbReference type="FunFam" id="1.10.8.720:FF:000002">
    <property type="entry name" value="Dynein heavy chain 9, axonemal"/>
    <property type="match status" value="1"/>
</dbReference>
<evidence type="ECO:0000259" key="23">
    <source>
        <dbReference type="SMART" id="SM00382"/>
    </source>
</evidence>
<reference evidence="24" key="2">
    <citation type="submission" date="2021-08" db="EMBL/GenBank/DDBJ databases">
        <authorList>
            <person name="Eriksson T."/>
        </authorList>
    </citation>
    <scope>NUCLEOTIDE SEQUENCE</scope>
    <source>
        <strain evidence="24">Stoneville</strain>
        <tissue evidence="24">Whole head</tissue>
    </source>
</reference>
<dbReference type="InterPro" id="IPR024317">
    <property type="entry name" value="Dynein_heavy_chain_D4_dom"/>
</dbReference>
<dbReference type="GO" id="GO:0030286">
    <property type="term" value="C:dynein complex"/>
    <property type="evidence" value="ECO:0007669"/>
    <property type="project" value="UniProtKB-KW"/>
</dbReference>
<dbReference type="Gene3D" id="1.20.1270.280">
    <property type="match status" value="1"/>
</dbReference>
<dbReference type="Gene3D" id="1.20.920.20">
    <property type="match status" value="1"/>
</dbReference>
<dbReference type="InterPro" id="IPR041228">
    <property type="entry name" value="Dynein_C"/>
</dbReference>
<dbReference type="Gene3D" id="1.20.58.1120">
    <property type="match status" value="1"/>
</dbReference>
<dbReference type="InterPro" id="IPR024743">
    <property type="entry name" value="Dynein_HC_stalk"/>
</dbReference>
<dbReference type="GO" id="GO:0007018">
    <property type="term" value="P:microtubule-based movement"/>
    <property type="evidence" value="ECO:0007669"/>
    <property type="project" value="InterPro"/>
</dbReference>
<keyword evidence="20" id="KW-0206">Cytoskeleton</keyword>
<feature type="coiled-coil region" evidence="22">
    <location>
        <begin position="4047"/>
        <end position="4123"/>
    </location>
</feature>
<keyword evidence="25" id="KW-1185">Reference proteome</keyword>
<dbReference type="FunFam" id="3.40.50.300:FF:000411">
    <property type="entry name" value="dynein heavy chain 17, axonemal"/>
    <property type="match status" value="1"/>
</dbReference>
<dbReference type="InterPro" id="IPR042219">
    <property type="entry name" value="AAA_lid_11_sf"/>
</dbReference>
<dbReference type="PANTHER" id="PTHR45703:SF8">
    <property type="entry name" value="DYNEINS HEAVY CHAIN"/>
    <property type="match status" value="1"/>
</dbReference>
<dbReference type="CDD" id="cd08662">
    <property type="entry name" value="M13"/>
    <property type="match status" value="1"/>
</dbReference>
<dbReference type="InterPro" id="IPR042222">
    <property type="entry name" value="Dynein_2_N"/>
</dbReference>
<dbReference type="Gene3D" id="1.10.8.710">
    <property type="match status" value="1"/>
</dbReference>
<keyword evidence="14" id="KW-0067">ATP-binding</keyword>
<dbReference type="FunFam" id="3.40.50.300:FF:000049">
    <property type="entry name" value="Dynein, axonemal, heavy chain 5"/>
    <property type="match status" value="1"/>
</dbReference>
<keyword evidence="8" id="KW-0493">Microtubule</keyword>
<dbReference type="Gene3D" id="1.10.1380.10">
    <property type="entry name" value="Neutral endopeptidase , domain2"/>
    <property type="match status" value="1"/>
</dbReference>
<evidence type="ECO:0000256" key="20">
    <source>
        <dbReference type="ARBA" id="ARBA00023212"/>
    </source>
</evidence>
<dbReference type="Gene3D" id="3.20.180.20">
    <property type="entry name" value="Dynein heavy chain, N-terminal domain 2"/>
    <property type="match status" value="1"/>
</dbReference>
<dbReference type="FunFam" id="1.20.140.100:FF:000001">
    <property type="entry name" value="dynein heavy chain 17, axonemal"/>
    <property type="match status" value="1"/>
</dbReference>
<keyword evidence="7" id="KW-0645">Protease</keyword>
<feature type="coiled-coil region" evidence="22">
    <location>
        <begin position="3748"/>
        <end position="3789"/>
    </location>
</feature>
<evidence type="ECO:0000256" key="17">
    <source>
        <dbReference type="ARBA" id="ARBA00023054"/>
    </source>
</evidence>
<dbReference type="Gene3D" id="3.40.390.10">
    <property type="entry name" value="Collagenase (Catalytic Domain)"/>
    <property type="match status" value="1"/>
</dbReference>
<evidence type="ECO:0000313" key="25">
    <source>
        <dbReference type="Proteomes" id="UP000719412"/>
    </source>
</evidence>
<evidence type="ECO:0000256" key="13">
    <source>
        <dbReference type="ARBA" id="ARBA00022833"/>
    </source>
</evidence>
<keyword evidence="10" id="KW-0677">Repeat</keyword>
<dbReference type="InterPro" id="IPR003593">
    <property type="entry name" value="AAA+_ATPase"/>
</dbReference>
<proteinExistence type="inferred from homology"/>
<dbReference type="GO" id="GO:0004222">
    <property type="term" value="F:metalloendopeptidase activity"/>
    <property type="evidence" value="ECO:0007669"/>
    <property type="project" value="InterPro"/>
</dbReference>
<dbReference type="GO" id="GO:0005930">
    <property type="term" value="C:axoneme"/>
    <property type="evidence" value="ECO:0007669"/>
    <property type="project" value="UniProtKB-SubCell"/>
</dbReference>
<keyword evidence="15" id="KW-0243">Dynein</keyword>
<gene>
    <name evidence="24" type="ORF">GEV33_008127</name>
</gene>
<dbReference type="Proteomes" id="UP000719412">
    <property type="component" value="Unassembled WGS sequence"/>
</dbReference>
<evidence type="ECO:0000313" key="24">
    <source>
        <dbReference type="EMBL" id="KAH0814664.1"/>
    </source>
</evidence>
<evidence type="ECO:0000256" key="18">
    <source>
        <dbReference type="ARBA" id="ARBA00023069"/>
    </source>
</evidence>
<evidence type="ECO:0000256" key="10">
    <source>
        <dbReference type="ARBA" id="ARBA00022737"/>
    </source>
</evidence>
<protein>
    <recommendedName>
        <fullName evidence="23">AAA+ ATPase domain-containing protein</fullName>
    </recommendedName>
</protein>
<dbReference type="Pfam" id="PF18199">
    <property type="entry name" value="Dynein_C"/>
    <property type="match status" value="1"/>
</dbReference>
<dbReference type="FunFam" id="1.20.58.1120:FF:000002">
    <property type="entry name" value="Dynein heavy chain 9, axonemal"/>
    <property type="match status" value="1"/>
</dbReference>
<dbReference type="GO" id="GO:0006508">
    <property type="term" value="P:proteolysis"/>
    <property type="evidence" value="ECO:0007669"/>
    <property type="project" value="UniProtKB-KW"/>
</dbReference>
<dbReference type="InterPro" id="IPR035706">
    <property type="entry name" value="AAA_9"/>
</dbReference>
<evidence type="ECO:0000256" key="15">
    <source>
        <dbReference type="ARBA" id="ARBA00023017"/>
    </source>
</evidence>
<dbReference type="GO" id="GO:0045505">
    <property type="term" value="F:dynein intermediate chain binding"/>
    <property type="evidence" value="ECO:0007669"/>
    <property type="project" value="InterPro"/>
</dbReference>
<dbReference type="Pfam" id="PF12775">
    <property type="entry name" value="AAA_7"/>
    <property type="match status" value="1"/>
</dbReference>
<dbReference type="InterPro" id="IPR042228">
    <property type="entry name" value="Dynein_linker_3"/>
</dbReference>
<evidence type="ECO:0000256" key="22">
    <source>
        <dbReference type="SAM" id="Coils"/>
    </source>
</evidence>
<dbReference type="SUPFAM" id="SSF55486">
    <property type="entry name" value="Metalloproteases ('zincins'), catalytic domain"/>
    <property type="match status" value="1"/>
</dbReference>
<accession>A0A8J6HH83</accession>
<dbReference type="PANTHER" id="PTHR45703">
    <property type="entry name" value="DYNEIN HEAVY CHAIN"/>
    <property type="match status" value="1"/>
</dbReference>
<dbReference type="FunFam" id="1.10.287.2620:FF:000004">
    <property type="entry name" value="Dynein axonemal heavy chain 17"/>
    <property type="match status" value="1"/>
</dbReference>
<dbReference type="Pfam" id="PF18198">
    <property type="entry name" value="AAA_lid_11"/>
    <property type="match status" value="1"/>
</dbReference>
<keyword evidence="11" id="KW-0547">Nucleotide-binding</keyword>
<keyword evidence="9" id="KW-0479">Metal-binding</keyword>
<keyword evidence="13" id="KW-0862">Zinc</keyword>
<dbReference type="PRINTS" id="PR00786">
    <property type="entry name" value="NEPRILYSIN"/>
</dbReference>
<dbReference type="FunFam" id="1.20.920.20:FF:000003">
    <property type="entry name" value="Dynein axonemal heavy chain 17"/>
    <property type="match status" value="1"/>
</dbReference>
<evidence type="ECO:0000256" key="1">
    <source>
        <dbReference type="ARBA" id="ARBA00001947"/>
    </source>
</evidence>
<evidence type="ECO:0000256" key="4">
    <source>
        <dbReference type="ARBA" id="ARBA00007357"/>
    </source>
</evidence>
<evidence type="ECO:0000256" key="5">
    <source>
        <dbReference type="ARBA" id="ARBA00008887"/>
    </source>
</evidence>
<dbReference type="InterPro" id="IPR026983">
    <property type="entry name" value="DHC"/>
</dbReference>
<organism evidence="24 25">
    <name type="scientific">Tenebrio molitor</name>
    <name type="common">Yellow mealworm beetle</name>
    <dbReference type="NCBI Taxonomy" id="7067"/>
    <lineage>
        <taxon>Eukaryota</taxon>
        <taxon>Metazoa</taxon>
        <taxon>Ecdysozoa</taxon>
        <taxon>Arthropoda</taxon>
        <taxon>Hexapoda</taxon>
        <taxon>Insecta</taxon>
        <taxon>Pterygota</taxon>
        <taxon>Neoptera</taxon>
        <taxon>Endopterygota</taxon>
        <taxon>Coleoptera</taxon>
        <taxon>Polyphaga</taxon>
        <taxon>Cucujiformia</taxon>
        <taxon>Tenebrionidae</taxon>
        <taxon>Tenebrio</taxon>
    </lineage>
</organism>
<dbReference type="GO" id="GO:0005874">
    <property type="term" value="C:microtubule"/>
    <property type="evidence" value="ECO:0007669"/>
    <property type="project" value="UniProtKB-KW"/>
</dbReference>
<dbReference type="Gene3D" id="1.20.140.100">
    <property type="entry name" value="Dynein heavy chain, N-terminal domain 2"/>
    <property type="match status" value="1"/>
</dbReference>
<dbReference type="GO" id="GO:0031514">
    <property type="term" value="C:motile cilium"/>
    <property type="evidence" value="ECO:0007669"/>
    <property type="project" value="UniProtKB-ARBA"/>
</dbReference>
<dbReference type="SUPFAM" id="SSF52540">
    <property type="entry name" value="P-loop containing nucleoside triphosphate hydrolases"/>
    <property type="match status" value="4"/>
</dbReference>
<dbReference type="InterPro" id="IPR018497">
    <property type="entry name" value="Peptidase_M13_C"/>
</dbReference>
<evidence type="ECO:0000256" key="19">
    <source>
        <dbReference type="ARBA" id="ARBA00023175"/>
    </source>
</evidence>
<name>A0A8J6HH83_TENMO</name>
<dbReference type="GO" id="GO:0005524">
    <property type="term" value="F:ATP binding"/>
    <property type="evidence" value="ECO:0007669"/>
    <property type="project" value="UniProtKB-KW"/>
</dbReference>
<dbReference type="GO" id="GO:0008569">
    <property type="term" value="F:minus-end-directed microtubule motor activity"/>
    <property type="evidence" value="ECO:0007669"/>
    <property type="project" value="InterPro"/>
</dbReference>
<dbReference type="SMART" id="SM00382">
    <property type="entry name" value="AAA"/>
    <property type="match status" value="2"/>
</dbReference>
<keyword evidence="21" id="KW-0966">Cell projection</keyword>
<dbReference type="Pfam" id="PF08385">
    <property type="entry name" value="DHC_N1"/>
    <property type="match status" value="1"/>
</dbReference>
<dbReference type="Pfam" id="PF17852">
    <property type="entry name" value="Dynein_AAA_lid"/>
    <property type="match status" value="1"/>
</dbReference>
<evidence type="ECO:0000256" key="9">
    <source>
        <dbReference type="ARBA" id="ARBA00022723"/>
    </source>
</evidence>
<evidence type="ECO:0000256" key="12">
    <source>
        <dbReference type="ARBA" id="ARBA00022801"/>
    </source>
</evidence>
<dbReference type="Pfam" id="PF12781">
    <property type="entry name" value="AAA_9"/>
    <property type="match status" value="1"/>
</dbReference>
<keyword evidence="6" id="KW-0963">Cytoplasm</keyword>
<evidence type="ECO:0000256" key="21">
    <source>
        <dbReference type="ARBA" id="ARBA00023273"/>
    </source>
</evidence>
<dbReference type="EMBL" id="JABDTM020024048">
    <property type="protein sequence ID" value="KAH0814664.1"/>
    <property type="molecule type" value="Genomic_DNA"/>
</dbReference>
<evidence type="ECO:0000256" key="2">
    <source>
        <dbReference type="ARBA" id="ARBA00004401"/>
    </source>
</evidence>
<dbReference type="InterPro" id="IPR043160">
    <property type="entry name" value="Dynein_C_barrel"/>
</dbReference>
<keyword evidence="17 22" id="KW-0175">Coiled coil</keyword>
<dbReference type="InterPro" id="IPR027417">
    <property type="entry name" value="P-loop_NTPase"/>
</dbReference>
<dbReference type="InterPro" id="IPR041658">
    <property type="entry name" value="AAA_lid_11"/>
</dbReference>
<dbReference type="FunFam" id="3.20.180.20:FF:000001">
    <property type="entry name" value="Dynein axonemal heavy chain 5"/>
    <property type="match status" value="1"/>
</dbReference>
<dbReference type="Gene3D" id="1.10.8.720">
    <property type="entry name" value="Region D6 of dynein motor"/>
    <property type="match status" value="1"/>
</dbReference>
<evidence type="ECO:0000256" key="11">
    <source>
        <dbReference type="ARBA" id="ARBA00022741"/>
    </source>
</evidence>
<dbReference type="Pfam" id="PF12777">
    <property type="entry name" value="MT"/>
    <property type="match status" value="1"/>
</dbReference>
<dbReference type="InterPro" id="IPR043157">
    <property type="entry name" value="Dynein_AAA1S"/>
</dbReference>
<dbReference type="Pfam" id="PF12774">
    <property type="entry name" value="AAA_6"/>
    <property type="match status" value="1"/>
</dbReference>
<evidence type="ECO:0000256" key="7">
    <source>
        <dbReference type="ARBA" id="ARBA00022670"/>
    </source>
</evidence>
<comment type="cofactor">
    <cofactor evidence="1">
        <name>Zn(2+)</name>
        <dbReference type="ChEBI" id="CHEBI:29105"/>
    </cofactor>
</comment>
<dbReference type="Pfam" id="PF12780">
    <property type="entry name" value="AAA_8"/>
    <property type="match status" value="1"/>
</dbReference>
<dbReference type="InterPro" id="IPR024079">
    <property type="entry name" value="MetalloPept_cat_dom_sf"/>
</dbReference>
<dbReference type="InterPro" id="IPR013594">
    <property type="entry name" value="Dynein_heavy_tail"/>
</dbReference>
<evidence type="ECO:0000256" key="8">
    <source>
        <dbReference type="ARBA" id="ARBA00022701"/>
    </source>
</evidence>
<dbReference type="PROSITE" id="PS51885">
    <property type="entry name" value="NEPRILYSIN"/>
    <property type="match status" value="1"/>
</dbReference>
<dbReference type="Pfam" id="PF03028">
    <property type="entry name" value="Dynein_heavy"/>
    <property type="match status" value="1"/>
</dbReference>
<evidence type="ECO:0000256" key="3">
    <source>
        <dbReference type="ARBA" id="ARBA00004430"/>
    </source>
</evidence>
<keyword evidence="12" id="KW-0378">Hydrolase</keyword>
<dbReference type="Gene3D" id="1.10.287.2620">
    <property type="match status" value="1"/>
</dbReference>
<dbReference type="InterPro" id="IPR000718">
    <property type="entry name" value="Peptidase_M13"/>
</dbReference>
<dbReference type="FunFam" id="3.10.490.20:FF:000002">
    <property type="entry name" value="Dynein axonemal heavy chain 17"/>
    <property type="match status" value="1"/>
</dbReference>
<dbReference type="FunFam" id="1.10.8.710:FF:000002">
    <property type="entry name" value="dynein heavy chain 17, axonemal"/>
    <property type="match status" value="1"/>
</dbReference>
<sequence length="4896" mass="559753">MDRSADPCTDFYQYSCGGWMASNPVPDWTATWDRLALLRESLMQSMKQLLERGDEINSSNSSELEGIRKARALYRTCMDTATLEAKGLAPIRHILQAVGLPPTPPINHANERFDWLLSIARTRRSLGISMLLGMNVAEDVRNSSANKIVYSPSYGAYSLQIEQVSPGFGERYLLQAEKFSTEIKNYKKYITQMLRAYTNFTGAEHFAEDIVNFSTQIAKVMTPSETRRSPNHLFHEVTLIELANGPGIDNESWRFVNWTRYLSIVFNDTNVVLNPKKDTAILLDLPYLQKLSNLIKKSDKLVLERFLWWSVFSTVAPLTLAKFRSLGFEFSQQLLGLQSRTPRWKGCTSNVNANFGLALSYLYVRSHFDKDHRDKALEMLEDIRKAFEDAVHELDWMDGTTREKTLTKLHAIRAFVGYPGWIMNATQLDKHYKQAHVIEGNLFDTYLNLTNAAVRRNLQSIRKKPDRNRWVASATTVNAFYSATLNSVTFPAGILKSPFYGNGIEAIDYGAIGAIMGHEITHGFDDQGRRYDEHGNLKQWWSAATLNHYHQKVQCIINQYSNYTMPDLGGEFHVQGYNTQGENIADNGGLRAAFEGYKRREAVSNSMHQRLPGLPDVTTDQLFFLGFAQIWCGNSTLGALKSKLVDGVHSPNRIRVLGTLSNSKEFAKAWGCPSAMDQPPVQVDNRMSFLGTFVQKTLKLKPEKWSRMMGTEDHKAVVMKFLERPQPIILVIVLTPTAQLVASNGFPLAQLKSKGVYFIKKALEPVSKTIPSESVITGDLSSKIIDQLASLVDEILVPLLSNSKNHEEWPSVIAKDVQKHVHSLKSTVYQVKGHVSGQTVLPMPVGIDKVHEVEKALIESDGEICDLYLKSAIEGVVIKWATQINDVLLNDSSEKAGLGQNPVPSVELQFWNLRLQNLHYIYEQLREPRVRSMAVILEKTNSAYYSCFKNLFKNIVISLAEAKDICLYLKPLKKHISLVEETDFSECIPVLAPLMHVVCLIWSNSRCYDQVKIIVLLKQICNLLIQEAKKCLDPTTLFHSDIDEAMQRVGLCIKTLKKFSTIFNTYKNNLGRFFKNREPKLWNFHPNMVFERFNAFLERLRTIQWFFNTVLEFSKLEKVEIGGIKGRNLSARVTVVFTEFQQCFSIFSGKSYDVLDPDDSSFISDFENFKKKIFEMDMKLAAILCQAFEDCSNLESIFKALFQEQMSHKEKHGQFMLDKYMPPVAGSLRWTNNMRVRLTGPIESFKNLQHPITESSEAGEILDRFNDLFKKLEDFNDLLFKQWTEVVPQQIETNLKLCLLKRNHKTRELHLNFNPELSAILREIHYLNLMGQQELPDIALTLAERNDVFRKYISNLNSTIAWYNRIRRTTKDVEFNLIESEIAEIDKLIIQGQNTLNWNSEGLWVYMEKLYDLVGNLQKHLQKCQENLTQIKNVLMPFARQPLFERKEGKKHTVLCVEEREERIAKRYSDIKIAADQITILLEQNMQLFQMTDKQDNPKWLSYTDFVDQIVMSYLYQCVGCSLGYINEHMDPTNNLAPLFEAQLILLEPNIIFVPSLDSNADDGFKKLITGLINDIIKIASIVPRFSKTVQESYEEEINANQDISDIKADILSNVDRVIEEAYEYCDNFQNYSYIWLDDRKIYLDHFLTYSRQLTGEEIDWVNLKDSAAPKPNPPKMEQFREQIDHFENLYNEVERMQTEHIFSSWFKVDVKPFKQALLNTIRKWGNMFKDHLVDTVTNSLTDLGQFIRSADEGLQQTVVEGDYQALVNIMGYLLHVKERQATTDEMFGPLRETIELLKFYDQDIPEEVNVYLQELPEQWNSTKKIAITVKQQVAPLQAAEVVFIRKKIAEFDVRVLYYREVFKKYLFFQYTCHQPYSVLDKVDKDLRKFETEMKNIHESGSLFEVNVPDFKVLKQCRKDLKMLKQLWDYVHIVHTCVDDWKTTPWRKIDVENMDIECKKFAKEIRMLDKEMRGWNTYLGLESTVKNTLTSLKAVGELQNPAIRERHWNQLMKSTKTRIVMDYNTTLADLLELNLHECEEEVKNIVDKAVKEMSMEKILRELNITWSAMEFEHEIHPRTGCKLLRASEELIETLEDNQVQLQNLITSKFIAHFLEEVSSWQTKLSLADQVISIWFEVQRTWMHLESIFMSSEDIRKQLPEDSERFDNVDKDFKELTTEMSKIPNVVESTNKPGLLAILEDLQKNLTLCEKALAVYLETKRLFFPRFYFISSADLLDILSNGNQPELVAKHLTKLFDSIARLNFGKEEDGTLNKLIHGMHAKDGEYIDFNEVTTCSEAVEVWLNRIQDAMRTTIRVQIGEGVVSYEEKPRDQWLFDFPAQVSLCGTQIWWTTEVNIAFSRLEEGYDNAIRDYYKKQVSQLSTLISLLLGDLTKQDRQKIMTICTIDVHSRDVVSKLIQMKVESALAFQWVSQLRHRWDEKDKHCFANICDAQFRYSYEYLGNTPRLVITPLTDRCYITLTQSLHLIMGGGPAGPAGTGKTETTKDLGRALGIMVYVFNCSEQMDYKSCGNIYKGLAQTGAWGCFDEFNRISVEVLSVVAVQVKSVLDAIKNKRTQFDFMGDPIALVPTVGIFITMNPGYAGRTELPENLKALFRPCAMVVPDFELICEIMLVAEGFQEAKILARKFITLYTLCKELLSKQDHYDWGLRAIKSVLVVAGSLKRGDPERPEEEVLMRALRDFNIPKIVTDDTPVFMGLIGDLFPALEVPRKRDAEFERTVKQAAIDLKLQPEDNFILKASFVVQLEELLEVRHSVFIVGNAGTGKTQVWKTLFKTYINIKRKPIYNDLNPKAVTNDELFGIINPATREWKDGLLSVLMRDQANLGGDNPKWIVLDGDIDPMWIESLNTVMDDNKVLTLASNERIALTPAMRLLFEISNLKTATPATVSRAGILYINPQDLGWNPFVTSWIETRTSSTEKSNLIMLFDKYIPICLENVRTRFKKITPVAETAHIEMLCHLLDCLLIPANTPNECPKEWYELYFVFCCVWAFGSAMFQEQTTDYRVEFTKWWVNEFKSVKFPSGGTVFDYYIDSESKQFVSWTESLGRFELDPDVPLQAVLVHTAESIRIRYFLDLLMVKRRPVMLVGNAGCGKTVLVSEKLASLSENYAVTNVPFNFYTTSEMLQKILEKPLEKKAGRNYGPPGNKTLVYFIDDMNMPEVDTYGTVQPHTLIRQHLDYGHWYDRTRLSLKEIHNCHTNDCLNQPTDLVRLWLHESQRVYGDKLIEEKDIDAFTKLQLDLFKKNFEEIDESIVLEKPNIYCHFAGGIGEPKYMPITKWETLSKLLTEAMSSYNDLVAAMNLVLFEDAMMHVCRINRILESPRGSALLVGVGGSGKQSLARLAAFISSLEVSQIQLKKGYGILDLKSELSSLYQKTGLKNVGIMFLMTDAQVPNEQFLVLINDMLASGEVPDMFPDDEIENIIAGVRNEVKGAGMLDTRENCWKFFIDRASLLDSVSRFMAYAHTSVNSTSKLFLQNERRYNYTTPKSYLEQINLYSKLLIKKTDELQCKIERLENGLDKLKSTAVQVDELKKKLAIQEIELKEKNDAADALIEIVGVETEKVSIEKRLADEEEEKVAMIAEEVSKKQKDCEEDLLKAEPALIAAQEALNTLNKANLTELKSFGSPPGAVTNVTAAVMVLLAPAGKIPKDRSWKAAKIVMAKVDAFLDALINYDKENIHPEITKAIEPYLKDAEFEPEFVRSKSAAAAGLCAWVINIIKFYEVYCDVEPKRKALAAANAELAAAQEKLSGIKKKVASLEEQLAKLTADFEKATTEKLLCQQEADATNATIQLANRLVGGLASENVRWAEAVNNFVEQGKMLPGDVLLVTAFISYVGCFTKQYRLDLLHKMWLPFLKTLDPAVPITENLDPLALLTDDTQIAKWHNEGLPSDRMSTENATILSNSDRWPLMIDPQLQGIKWIKQKYGDDLKVIRLGQKGFLDVIEKSITLGATVLVENIEESVDPVLDTLLGRNLIKKGKAIKIGDKEIEYNPQFRLILHTKLANPHYKPEMQAQATLINFTVTRDGLEDQLLAEVVKAERPDLEDLKAELTKQQNDFKIMLKSLEDDLLSRLSSAGGNLLGDTTLVENLETTKRTAAEIEQKVSEAKKAIAKAEPAESVVTRVNNLIDCISFSVFQYTTRGLFECDKLIFASQMTFQILLMSEEIMAADLDFLLRFPIKPHVTSPVDFLSNTSWGGICSLATKDEFRNLDRDIENSPKRWKKLVESESPEREKFPQEWKSKTALQRLCMMRALRPDRMIYAMMAFIEEKLGTKYVENKTVEFAKSFEETSPSTPIFFILSPGVNPLKDVEDLGEKLGFTSDKQNFHNVSLGQGQEVVAEKAMEIAALHGHWVVLQNIHLVKKWLPLLEKNLERYADGSHSSYRVFMSAEPAATPTAHIIPQGILESSIKITNEPPTGMQANIHKALSNFNQETLEQCGKEAEFKVILFSLCYFHAVVAERRKFGPQGWNKVYPFNVGDLNISVFVLYNYLEANSKVPWEDLRYLFGEIMYGGHITDDWDRRLCITYLEELLQPDLVDGELMLAPGFAAPPNTDYVGYHNYIDEMMPPESPYLYGLHPNAEIGFLTTTADNLFRTVFEMQPRDAGTSGGATITREDKVKQMVDEMIEKLPEDFNMTEIMGKVEERTPYVIVAFQECERMNYLTGEIKRSLKELDLGLKGELTITSDMEDLENALFLDQVPPVWSNRAYPSLLGLTSWFVDLLLRIRELETWSTDFVLPASVWLGGFFNPQSLLTAIMQSTARRNELPLDKMCLQCDVTKKQKEEFTSAPRDGAYVHGLHMEGARWDVQAGIIMDSKLKELFPSMPVINIRAITQDKQDLRNMYECPVYKTRTRGPTYVWTFNLKTKDKPAKWTLAGVALLLQT</sequence>
<keyword evidence="16" id="KW-0482">Metalloprotease</keyword>
<dbReference type="InterPro" id="IPR008753">
    <property type="entry name" value="Peptidase_M13_N"/>
</dbReference>
<feature type="domain" description="AAA+ ATPase" evidence="23">
    <location>
        <begin position="2487"/>
        <end position="2623"/>
    </location>
</feature>
<comment type="caution">
    <text evidence="24">The sequence shown here is derived from an EMBL/GenBank/DDBJ whole genome shotgun (WGS) entry which is preliminary data.</text>
</comment>
<keyword evidence="19" id="KW-0505">Motor protein</keyword>
<dbReference type="Pfam" id="PF01431">
    <property type="entry name" value="Peptidase_M13"/>
    <property type="match status" value="1"/>
</dbReference>
<keyword evidence="18" id="KW-0969">Cilium</keyword>
<reference evidence="24" key="1">
    <citation type="journal article" date="2020" name="J Insects Food Feed">
        <title>The yellow mealworm (Tenebrio molitor) genome: a resource for the emerging insects as food and feed industry.</title>
        <authorList>
            <person name="Eriksson T."/>
            <person name="Andere A."/>
            <person name="Kelstrup H."/>
            <person name="Emery V."/>
            <person name="Picard C."/>
        </authorList>
    </citation>
    <scope>NUCLEOTIDE SEQUENCE</scope>
    <source>
        <strain evidence="24">Stoneville</strain>
        <tissue evidence="24">Whole head</tissue>
    </source>
</reference>
<comment type="subcellular location">
    <subcellularLocation>
        <location evidence="2">Cell membrane</location>
        <topology evidence="2">Single-pass type II membrane protein</topology>
    </subcellularLocation>
    <subcellularLocation>
        <location evidence="3">Cytoplasm</location>
        <location evidence="3">Cytoskeleton</location>
        <location evidence="3">Cilium axoneme</location>
    </subcellularLocation>
</comment>
<evidence type="ECO:0000256" key="16">
    <source>
        <dbReference type="ARBA" id="ARBA00023049"/>
    </source>
</evidence>
<dbReference type="Pfam" id="PF08393">
    <property type="entry name" value="DHC_N2"/>
    <property type="match status" value="1"/>
</dbReference>
<dbReference type="Gene3D" id="6.10.140.1060">
    <property type="match status" value="1"/>
</dbReference>
<evidence type="ECO:0000256" key="14">
    <source>
        <dbReference type="ARBA" id="ARBA00022840"/>
    </source>
</evidence>
<dbReference type="InterPro" id="IPR013602">
    <property type="entry name" value="Dynein_heavy_linker"/>
</dbReference>
<dbReference type="GO" id="GO:0051959">
    <property type="term" value="F:dynein light intermediate chain binding"/>
    <property type="evidence" value="ECO:0007669"/>
    <property type="project" value="InterPro"/>
</dbReference>
<feature type="coiled-coil region" evidence="22">
    <location>
        <begin position="3518"/>
        <end position="3604"/>
    </location>
</feature>